<evidence type="ECO:0000313" key="2">
    <source>
        <dbReference type="EMBL" id="KDQ54239.1"/>
    </source>
</evidence>
<name>A0A067PHF5_9AGAM</name>
<protein>
    <submittedName>
        <fullName evidence="2">Uncharacterized protein</fullName>
    </submittedName>
</protein>
<dbReference type="InParanoid" id="A0A067PHF5"/>
<organism evidence="2 3">
    <name type="scientific">Jaapia argillacea MUCL 33604</name>
    <dbReference type="NCBI Taxonomy" id="933084"/>
    <lineage>
        <taxon>Eukaryota</taxon>
        <taxon>Fungi</taxon>
        <taxon>Dikarya</taxon>
        <taxon>Basidiomycota</taxon>
        <taxon>Agaricomycotina</taxon>
        <taxon>Agaricomycetes</taxon>
        <taxon>Agaricomycetidae</taxon>
        <taxon>Jaapiales</taxon>
        <taxon>Jaapiaceae</taxon>
        <taxon>Jaapia</taxon>
    </lineage>
</organism>
<reference evidence="3" key="1">
    <citation type="journal article" date="2014" name="Proc. Natl. Acad. Sci. U.S.A.">
        <title>Extensive sampling of basidiomycete genomes demonstrates inadequacy of the white-rot/brown-rot paradigm for wood decay fungi.</title>
        <authorList>
            <person name="Riley R."/>
            <person name="Salamov A.A."/>
            <person name="Brown D.W."/>
            <person name="Nagy L.G."/>
            <person name="Floudas D."/>
            <person name="Held B.W."/>
            <person name="Levasseur A."/>
            <person name="Lombard V."/>
            <person name="Morin E."/>
            <person name="Otillar R."/>
            <person name="Lindquist E.A."/>
            <person name="Sun H."/>
            <person name="LaButti K.M."/>
            <person name="Schmutz J."/>
            <person name="Jabbour D."/>
            <person name="Luo H."/>
            <person name="Baker S.E."/>
            <person name="Pisabarro A.G."/>
            <person name="Walton J.D."/>
            <person name="Blanchette R.A."/>
            <person name="Henrissat B."/>
            <person name="Martin F."/>
            <person name="Cullen D."/>
            <person name="Hibbett D.S."/>
            <person name="Grigoriev I.V."/>
        </authorList>
    </citation>
    <scope>NUCLEOTIDE SEQUENCE [LARGE SCALE GENOMIC DNA]</scope>
    <source>
        <strain evidence="3">MUCL 33604</strain>
    </source>
</reference>
<gene>
    <name evidence="2" type="ORF">JAAARDRAFT_38407</name>
</gene>
<dbReference type="HOGENOM" id="CLU_2455036_0_0_1"/>
<evidence type="ECO:0000313" key="3">
    <source>
        <dbReference type="Proteomes" id="UP000027265"/>
    </source>
</evidence>
<proteinExistence type="predicted"/>
<evidence type="ECO:0000256" key="1">
    <source>
        <dbReference type="SAM" id="MobiDB-lite"/>
    </source>
</evidence>
<dbReference type="EMBL" id="KL197729">
    <property type="protein sequence ID" value="KDQ54239.1"/>
    <property type="molecule type" value="Genomic_DNA"/>
</dbReference>
<dbReference type="Proteomes" id="UP000027265">
    <property type="component" value="Unassembled WGS sequence"/>
</dbReference>
<accession>A0A067PHF5</accession>
<feature type="compositionally biased region" description="Pro residues" evidence="1">
    <location>
        <begin position="41"/>
        <end position="53"/>
    </location>
</feature>
<feature type="region of interest" description="Disordered" evidence="1">
    <location>
        <begin position="1"/>
        <end position="70"/>
    </location>
</feature>
<dbReference type="AlphaFoldDB" id="A0A067PHF5"/>
<feature type="compositionally biased region" description="Basic and acidic residues" evidence="1">
    <location>
        <begin position="27"/>
        <end position="37"/>
    </location>
</feature>
<sequence>MVWTPHKLPTPADAEPLPTYTPSSYTRHGESTKDSYRHPFQPDPVPGSIPPAQQPGDFGRLSYQSQPQQPKVNKIPFEWCGKSRLVHHD</sequence>
<keyword evidence="3" id="KW-1185">Reference proteome</keyword>